<name>A0A9D4V588_ADICA</name>
<organism evidence="1 2">
    <name type="scientific">Adiantum capillus-veneris</name>
    <name type="common">Maidenhair fern</name>
    <dbReference type="NCBI Taxonomy" id="13818"/>
    <lineage>
        <taxon>Eukaryota</taxon>
        <taxon>Viridiplantae</taxon>
        <taxon>Streptophyta</taxon>
        <taxon>Embryophyta</taxon>
        <taxon>Tracheophyta</taxon>
        <taxon>Polypodiopsida</taxon>
        <taxon>Polypodiidae</taxon>
        <taxon>Polypodiales</taxon>
        <taxon>Pteridineae</taxon>
        <taxon>Pteridaceae</taxon>
        <taxon>Vittarioideae</taxon>
        <taxon>Adiantum</taxon>
    </lineage>
</organism>
<reference evidence="1 2" key="1">
    <citation type="submission" date="2021-01" db="EMBL/GenBank/DDBJ databases">
        <title>Adiantum capillus-veneris genome.</title>
        <authorList>
            <person name="Fang Y."/>
            <person name="Liao Q."/>
        </authorList>
    </citation>
    <scope>NUCLEOTIDE SEQUENCE [LARGE SCALE GENOMIC DNA]</scope>
    <source>
        <strain evidence="1">H3</strain>
        <tissue evidence="1">Leaf</tissue>
    </source>
</reference>
<evidence type="ECO:0000313" key="2">
    <source>
        <dbReference type="Proteomes" id="UP000886520"/>
    </source>
</evidence>
<protein>
    <submittedName>
        <fullName evidence="1">Uncharacterized protein</fullName>
    </submittedName>
</protein>
<comment type="caution">
    <text evidence="1">The sequence shown here is derived from an EMBL/GenBank/DDBJ whole genome shotgun (WGS) entry which is preliminary data.</text>
</comment>
<proteinExistence type="predicted"/>
<accession>A0A9D4V588</accession>
<dbReference type="EMBL" id="JABFUD020000005">
    <property type="protein sequence ID" value="KAI5079700.1"/>
    <property type="molecule type" value="Genomic_DNA"/>
</dbReference>
<sequence>MLSSVEASGVIRVYPLLQHDFSSFHLDRTPHDEHQATLCFVRSAGFFYFFKLFNLLSLLEGKAIEAFGFVIELVELGICKWIVVYNSILYEANGVEDGILLRWTRILRCQSIETRCPSHVIALWRFGSFLSSLSILRQHPLHLCDHAECDFVKAAAFVMLPSRHESRELHGCKLCVVVWGSGHVNLQMTEVNLEFKLEVSSCFCREHTRILKGRFRFTVLGWTQCFLQNFFKGGYPPGTPPSKGSNESMDFGVKVKHELQ</sequence>
<gene>
    <name evidence="1" type="ORF">GOP47_0005179</name>
</gene>
<dbReference type="Proteomes" id="UP000886520">
    <property type="component" value="Chromosome 5"/>
</dbReference>
<dbReference type="AlphaFoldDB" id="A0A9D4V588"/>
<evidence type="ECO:0000313" key="1">
    <source>
        <dbReference type="EMBL" id="KAI5079700.1"/>
    </source>
</evidence>
<keyword evidence="2" id="KW-1185">Reference proteome</keyword>